<sequence length="115" mass="11885">MTNGPKHAGSRKAPRGARPRRSLDARVAKYAVGVTLCVVAWGYLVWAAIDFGATARGGNSAAWFFLLLACIGAASCLFAGLMLGVRLMTVLGIMTPPAGSAEAPARPSGGRRAAR</sequence>
<evidence type="ECO:0000313" key="3">
    <source>
        <dbReference type="EMBL" id="TCJ30420.1"/>
    </source>
</evidence>
<feature type="region of interest" description="Disordered" evidence="1">
    <location>
        <begin position="96"/>
        <end position="115"/>
    </location>
</feature>
<dbReference type="OrthoDB" id="3772594at2"/>
<keyword evidence="2" id="KW-0812">Transmembrane</keyword>
<dbReference type="AlphaFoldDB" id="A0A4R1CGR6"/>
<accession>A0A4R1CGR6</accession>
<gene>
    <name evidence="3" type="ORF">EPD65_04270</name>
</gene>
<comment type="caution">
    <text evidence="3">The sequence shown here is derived from an EMBL/GenBank/DDBJ whole genome shotgun (WGS) entry which is preliminary data.</text>
</comment>
<dbReference type="Proteomes" id="UP000295453">
    <property type="component" value="Unassembled WGS sequence"/>
</dbReference>
<feature type="compositionally biased region" description="Low complexity" evidence="1">
    <location>
        <begin position="103"/>
        <end position="115"/>
    </location>
</feature>
<organism evidence="3 4">
    <name type="scientific">Nocardioides jejuensis</name>
    <dbReference type="NCBI Taxonomy" id="2502782"/>
    <lineage>
        <taxon>Bacteria</taxon>
        <taxon>Bacillati</taxon>
        <taxon>Actinomycetota</taxon>
        <taxon>Actinomycetes</taxon>
        <taxon>Propionibacteriales</taxon>
        <taxon>Nocardioidaceae</taxon>
        <taxon>Nocardioides</taxon>
    </lineage>
</organism>
<name>A0A4R1CGR6_9ACTN</name>
<keyword evidence="2" id="KW-0472">Membrane</keyword>
<reference evidence="3 4" key="1">
    <citation type="submission" date="2019-03" db="EMBL/GenBank/DDBJ databases">
        <authorList>
            <person name="Kim M.K.M."/>
        </authorList>
    </citation>
    <scope>NUCLEOTIDE SEQUENCE [LARGE SCALE GENOMIC DNA]</scope>
    <source>
        <strain evidence="3 4">18JY15-6</strain>
    </source>
</reference>
<protein>
    <submittedName>
        <fullName evidence="3">Uncharacterized protein</fullName>
    </submittedName>
</protein>
<feature type="region of interest" description="Disordered" evidence="1">
    <location>
        <begin position="1"/>
        <end position="21"/>
    </location>
</feature>
<proteinExistence type="predicted"/>
<feature type="transmembrane region" description="Helical" evidence="2">
    <location>
        <begin position="61"/>
        <end position="85"/>
    </location>
</feature>
<evidence type="ECO:0000256" key="1">
    <source>
        <dbReference type="SAM" id="MobiDB-lite"/>
    </source>
</evidence>
<evidence type="ECO:0000313" key="4">
    <source>
        <dbReference type="Proteomes" id="UP000295453"/>
    </source>
</evidence>
<feature type="transmembrane region" description="Helical" evidence="2">
    <location>
        <begin position="27"/>
        <end position="49"/>
    </location>
</feature>
<keyword evidence="4" id="KW-1185">Reference proteome</keyword>
<evidence type="ECO:0000256" key="2">
    <source>
        <dbReference type="SAM" id="Phobius"/>
    </source>
</evidence>
<dbReference type="EMBL" id="SJZJ01000004">
    <property type="protein sequence ID" value="TCJ30420.1"/>
    <property type="molecule type" value="Genomic_DNA"/>
</dbReference>
<keyword evidence="2" id="KW-1133">Transmembrane helix</keyword>
<feature type="compositionally biased region" description="Basic residues" evidence="1">
    <location>
        <begin position="8"/>
        <end position="20"/>
    </location>
</feature>
<dbReference type="RefSeq" id="WP_131581920.1">
    <property type="nucleotide sequence ID" value="NZ_SJZJ01000004.1"/>
</dbReference>